<evidence type="ECO:0000313" key="2">
    <source>
        <dbReference type="EMBL" id="SDT09798.1"/>
    </source>
</evidence>
<sequence>MKLVRMADGKIGLLVLLPKGAYAIDIASSLGVFSHDPLSNGLLNGVLKDGHHWSLLVNHWAHLRSPLKRLQNIALRSPDHPSLVLQPLTSGPPAASVGDPIIAIEITDIETFEEQDPTGRRAMERQFMPPPESNSPRGSTATETAQVIDFSSIRGDSSRR</sequence>
<organism evidence="2 3">
    <name type="scientific">Bradyrhizobium canariense</name>
    <dbReference type="NCBI Taxonomy" id="255045"/>
    <lineage>
        <taxon>Bacteria</taxon>
        <taxon>Pseudomonadati</taxon>
        <taxon>Pseudomonadota</taxon>
        <taxon>Alphaproteobacteria</taxon>
        <taxon>Hyphomicrobiales</taxon>
        <taxon>Nitrobacteraceae</taxon>
        <taxon>Bradyrhizobium</taxon>
    </lineage>
</organism>
<dbReference type="RefSeq" id="WP_146688770.1">
    <property type="nucleotide sequence ID" value="NZ_LT629750.1"/>
</dbReference>
<accession>A0A1H1XKP0</accession>
<reference evidence="3" key="1">
    <citation type="submission" date="2016-10" db="EMBL/GenBank/DDBJ databases">
        <authorList>
            <person name="Varghese N."/>
            <person name="Submissions S."/>
        </authorList>
    </citation>
    <scope>NUCLEOTIDE SEQUENCE [LARGE SCALE GENOMIC DNA]</scope>
    <source>
        <strain evidence="3">GAS369</strain>
    </source>
</reference>
<proteinExistence type="predicted"/>
<protein>
    <submittedName>
        <fullName evidence="2">Uncharacterized protein</fullName>
    </submittedName>
</protein>
<feature type="region of interest" description="Disordered" evidence="1">
    <location>
        <begin position="113"/>
        <end position="160"/>
    </location>
</feature>
<name>A0A1H1XKP0_9BRAD</name>
<dbReference type="EMBL" id="LT629750">
    <property type="protein sequence ID" value="SDT09798.1"/>
    <property type="molecule type" value="Genomic_DNA"/>
</dbReference>
<keyword evidence="3" id="KW-1185">Reference proteome</keyword>
<evidence type="ECO:0000256" key="1">
    <source>
        <dbReference type="SAM" id="MobiDB-lite"/>
    </source>
</evidence>
<feature type="compositionally biased region" description="Polar residues" evidence="1">
    <location>
        <begin position="134"/>
        <end position="145"/>
    </location>
</feature>
<gene>
    <name evidence="2" type="ORF">SAMN05444158_4373</name>
</gene>
<dbReference type="Proteomes" id="UP000243904">
    <property type="component" value="Chromosome I"/>
</dbReference>
<evidence type="ECO:0000313" key="3">
    <source>
        <dbReference type="Proteomes" id="UP000243904"/>
    </source>
</evidence>
<dbReference type="AlphaFoldDB" id="A0A1H1XKP0"/>